<protein>
    <submittedName>
        <fullName evidence="3">DUF1611 domain-containing protein</fullName>
    </submittedName>
</protein>
<dbReference type="Gene3D" id="3.40.50.720">
    <property type="entry name" value="NAD(P)-binding Rossmann-like Domain"/>
    <property type="match status" value="1"/>
</dbReference>
<dbReference type="Gene3D" id="3.40.50.300">
    <property type="entry name" value="P-loop containing nucleotide triphosphate hydrolases"/>
    <property type="match status" value="1"/>
</dbReference>
<dbReference type="RefSeq" id="WP_124026899.1">
    <property type="nucleotide sequence ID" value="NZ_JBHRSN010000015.1"/>
</dbReference>
<evidence type="ECO:0000259" key="1">
    <source>
        <dbReference type="Pfam" id="PF07755"/>
    </source>
</evidence>
<dbReference type="InterPro" id="IPR035086">
    <property type="entry name" value="DgcN-like_C"/>
</dbReference>
<accession>A0A3N5Z892</accession>
<dbReference type="PANTHER" id="PTHR40690:SF1">
    <property type="entry name" value="DUF1611 DOMAIN-CONTAINING PROTEIN"/>
    <property type="match status" value="1"/>
</dbReference>
<feature type="domain" description="D-glutamate N-acetyltransferase-like N-terminal" evidence="2">
    <location>
        <begin position="47"/>
        <end position="128"/>
    </location>
</feature>
<evidence type="ECO:0000259" key="2">
    <source>
        <dbReference type="Pfam" id="PF17396"/>
    </source>
</evidence>
<evidence type="ECO:0000313" key="4">
    <source>
        <dbReference type="Proteomes" id="UP000275281"/>
    </source>
</evidence>
<dbReference type="Pfam" id="PF17396">
    <property type="entry name" value="DUF1611_N"/>
    <property type="match status" value="1"/>
</dbReference>
<organism evidence="3 4">
    <name type="scientific">Alteromonas sediminis</name>
    <dbReference type="NCBI Taxonomy" id="2259342"/>
    <lineage>
        <taxon>Bacteria</taxon>
        <taxon>Pseudomonadati</taxon>
        <taxon>Pseudomonadota</taxon>
        <taxon>Gammaproteobacteria</taxon>
        <taxon>Alteromonadales</taxon>
        <taxon>Alteromonadaceae</taxon>
        <taxon>Alteromonas/Salinimonas group</taxon>
        <taxon>Alteromonas</taxon>
    </lineage>
</organism>
<dbReference type="SUPFAM" id="SSF52540">
    <property type="entry name" value="P-loop containing nucleoside triphosphate hydrolases"/>
    <property type="match status" value="1"/>
</dbReference>
<sequence>MHDNPIHPPHIVFLGAETNIGYAKTGTGLSYWRPERVVGQFCLPGCTIDLGVPNLTLEDAAMVGVRSVVLGTAPVGGSIPVEWVTHLEHAITLGLDIISGLHQKLETIGSLKKLALQHNTRLIDIRTPPKDIPVGSGKPRTGKRLLMVGTDCAVGKKYTALQLERDLHDVGINADFRATGQTGILIAGKGIPIDAVVSDFVSGAAEMTSPESSADHWDVIEGQGSIFHPGYCAVSMGLLIGSQPDGFVVCHQANRETFLGWPDFALPSISEVIDRTIDIGRKVNPSIQCVGLSINTSCLDEHERAAYLNKLSQHYQLPVVDPLIEGTKSIVQYMAGKSLFQIEEGAVQ</sequence>
<dbReference type="OrthoDB" id="9778498at2"/>
<dbReference type="PANTHER" id="PTHR40690">
    <property type="entry name" value="GLL3100 PROTEIN"/>
    <property type="match status" value="1"/>
</dbReference>
<dbReference type="EMBL" id="RPOK01000002">
    <property type="protein sequence ID" value="RPJ66994.1"/>
    <property type="molecule type" value="Genomic_DNA"/>
</dbReference>
<dbReference type="AlphaFoldDB" id="A0A3N5Z892"/>
<reference evidence="3 4" key="1">
    <citation type="submission" date="2018-11" db="EMBL/GenBank/DDBJ databases">
        <authorList>
            <person name="Ye M.-Q."/>
            <person name="Du Z.-J."/>
        </authorList>
    </citation>
    <scope>NUCLEOTIDE SEQUENCE [LARGE SCALE GENOMIC DNA]</scope>
    <source>
        <strain evidence="3 4">U0105</strain>
    </source>
</reference>
<dbReference type="InterPro" id="IPR027417">
    <property type="entry name" value="P-loop_NTPase"/>
</dbReference>
<dbReference type="Pfam" id="PF07755">
    <property type="entry name" value="DUF1611"/>
    <property type="match status" value="1"/>
</dbReference>
<dbReference type="Proteomes" id="UP000275281">
    <property type="component" value="Unassembled WGS sequence"/>
</dbReference>
<comment type="caution">
    <text evidence="3">The sequence shown here is derived from an EMBL/GenBank/DDBJ whole genome shotgun (WGS) entry which is preliminary data.</text>
</comment>
<keyword evidence="4" id="KW-1185">Reference proteome</keyword>
<dbReference type="InterPro" id="IPR011669">
    <property type="entry name" value="DgcN-like"/>
</dbReference>
<dbReference type="InterPro" id="IPR035402">
    <property type="entry name" value="DgcN-like_N"/>
</dbReference>
<evidence type="ECO:0000313" key="3">
    <source>
        <dbReference type="EMBL" id="RPJ66994.1"/>
    </source>
</evidence>
<name>A0A3N5Z892_9ALTE</name>
<feature type="domain" description="D-glutamate N-acetyltransferase-like C-terminal" evidence="1">
    <location>
        <begin position="134"/>
        <end position="331"/>
    </location>
</feature>
<gene>
    <name evidence="3" type="ORF">DRW07_05470</name>
</gene>
<proteinExistence type="predicted"/>